<keyword evidence="6" id="KW-1185">Reference proteome</keyword>
<dbReference type="GO" id="GO:0005783">
    <property type="term" value="C:endoplasmic reticulum"/>
    <property type="evidence" value="ECO:0007669"/>
    <property type="project" value="TreeGrafter"/>
</dbReference>
<sequence length="351" mass="37498">MLPALAFGLLLSILQFSQAINVYLNPHSSFLRSSLSPNDASSTLSRHLGLELFEPLRDASNAEYNVESFVGQGPSNALLLTMDEADAKAVLPASLQPSFKLSAPSESPIDSLASVVSTYLHRAQHSYASIYSEDISWQLHDIDSLTTFFETAEAPSFAAVELKQLSDLRQRYGPTSEEYAGAATKIRHFLERAYQEADTFHTALLTFSSSPPAHAKREPQTSQSPLPPTSPPPQEPIGSISTCFSSAEACTNGTSSCSGRGQCVEANKAGRTCFICLCGVTKTGEGAKVKTDTWVGQSCERKDVSGPFVLLAGTTIVLIILAFGSVSLLSSVGDLELPSTLLATAVNARRD</sequence>
<keyword evidence="2" id="KW-1133">Transmembrane helix</keyword>
<feature type="chain" id="PRO_5017034841" description="Vacuolar sorting protein Vps3844 C-terminal domain-containing protein" evidence="3">
    <location>
        <begin position="20"/>
        <end position="351"/>
    </location>
</feature>
<dbReference type="PANTHER" id="PTHR36853">
    <property type="entry name" value="EXPRESSED PROTEIN"/>
    <property type="match status" value="1"/>
</dbReference>
<evidence type="ECO:0000256" key="3">
    <source>
        <dbReference type="SAM" id="SignalP"/>
    </source>
</evidence>
<proteinExistence type="predicted"/>
<evidence type="ECO:0000313" key="6">
    <source>
        <dbReference type="Proteomes" id="UP000076154"/>
    </source>
</evidence>
<evidence type="ECO:0000256" key="2">
    <source>
        <dbReference type="SAM" id="Phobius"/>
    </source>
</evidence>
<evidence type="ECO:0000313" key="5">
    <source>
        <dbReference type="EMBL" id="RDB25224.1"/>
    </source>
</evidence>
<keyword evidence="2" id="KW-0472">Membrane</keyword>
<feature type="compositionally biased region" description="Pro residues" evidence="1">
    <location>
        <begin position="225"/>
        <end position="235"/>
    </location>
</feature>
<dbReference type="Proteomes" id="UP000076154">
    <property type="component" value="Unassembled WGS sequence"/>
</dbReference>
<reference evidence="5" key="1">
    <citation type="submission" date="2018-04" db="EMBL/GenBank/DDBJ databases">
        <title>Whole genome sequencing of Hypsizygus marmoreus.</title>
        <authorList>
            <person name="Choi I.-G."/>
            <person name="Min B."/>
            <person name="Kim J.-G."/>
            <person name="Kim S."/>
            <person name="Oh Y.-L."/>
            <person name="Kong W.-S."/>
            <person name="Park H."/>
            <person name="Jeong J."/>
            <person name="Song E.-S."/>
        </authorList>
    </citation>
    <scope>NUCLEOTIDE SEQUENCE [LARGE SCALE GENOMIC DNA]</scope>
    <source>
        <strain evidence="5">51987-8</strain>
    </source>
</reference>
<feature type="signal peptide" evidence="3">
    <location>
        <begin position="1"/>
        <end position="19"/>
    </location>
</feature>
<evidence type="ECO:0000259" key="4">
    <source>
        <dbReference type="Pfam" id="PF12955"/>
    </source>
</evidence>
<feature type="transmembrane region" description="Helical" evidence="2">
    <location>
        <begin position="308"/>
        <end position="329"/>
    </location>
</feature>
<dbReference type="STRING" id="39966.A0A369K0I0"/>
<feature type="domain" description="Vacuolar sorting protein Vps3844 C-terminal" evidence="4">
    <location>
        <begin position="243"/>
        <end position="342"/>
    </location>
</feature>
<feature type="region of interest" description="Disordered" evidence="1">
    <location>
        <begin position="210"/>
        <end position="238"/>
    </location>
</feature>
<accession>A0A369K0I0</accession>
<gene>
    <name evidence="5" type="ORF">Hypma_007924</name>
</gene>
<organism evidence="5 6">
    <name type="scientific">Hypsizygus marmoreus</name>
    <name type="common">White beech mushroom</name>
    <name type="synonym">Agaricus marmoreus</name>
    <dbReference type="NCBI Taxonomy" id="39966"/>
    <lineage>
        <taxon>Eukaryota</taxon>
        <taxon>Fungi</taxon>
        <taxon>Dikarya</taxon>
        <taxon>Basidiomycota</taxon>
        <taxon>Agaricomycotina</taxon>
        <taxon>Agaricomycetes</taxon>
        <taxon>Agaricomycetidae</taxon>
        <taxon>Agaricales</taxon>
        <taxon>Tricholomatineae</taxon>
        <taxon>Lyophyllaceae</taxon>
        <taxon>Hypsizygus</taxon>
    </lineage>
</organism>
<dbReference type="InterPro" id="IPR053065">
    <property type="entry name" value="Archenteron_Induction-Rel"/>
</dbReference>
<comment type="caution">
    <text evidence="5">The sequence shown here is derived from an EMBL/GenBank/DDBJ whole genome shotgun (WGS) entry which is preliminary data.</text>
</comment>
<protein>
    <recommendedName>
        <fullName evidence="4">Vacuolar sorting protein Vps3844 C-terminal domain-containing protein</fullName>
    </recommendedName>
</protein>
<dbReference type="PANTHER" id="PTHR36853:SF1">
    <property type="entry name" value="DUF3844 DOMAIN-CONTAINING PROTEIN"/>
    <property type="match status" value="1"/>
</dbReference>
<keyword evidence="3" id="KW-0732">Signal</keyword>
<name>A0A369K0I0_HYPMA</name>
<dbReference type="EMBL" id="LUEZ02000041">
    <property type="protein sequence ID" value="RDB25224.1"/>
    <property type="molecule type" value="Genomic_DNA"/>
</dbReference>
<evidence type="ECO:0000256" key="1">
    <source>
        <dbReference type="SAM" id="MobiDB-lite"/>
    </source>
</evidence>
<dbReference type="OrthoDB" id="5583277at2759"/>
<dbReference type="InterPro" id="IPR024382">
    <property type="entry name" value="Vps3844_C"/>
</dbReference>
<dbReference type="Pfam" id="PF12955">
    <property type="entry name" value="Vps3844_C"/>
    <property type="match status" value="1"/>
</dbReference>
<dbReference type="InParanoid" id="A0A369K0I0"/>
<dbReference type="AlphaFoldDB" id="A0A369K0I0"/>
<keyword evidence="2" id="KW-0812">Transmembrane</keyword>